<dbReference type="AlphaFoldDB" id="A0A0G3HFW7"/>
<reference evidence="2" key="2">
    <citation type="submission" date="2015-05" db="EMBL/GenBank/DDBJ databases">
        <title>Complete genome sequence of Corynebacterium uterequi DSM 45634, isolated from the uterus of a maiden mare.</title>
        <authorList>
            <person name="Ruckert C."/>
            <person name="Albersmeier A."/>
            <person name="Winkler A."/>
            <person name="Tauch A."/>
        </authorList>
    </citation>
    <scope>NUCLEOTIDE SEQUENCE [LARGE SCALE GENOMIC DNA]</scope>
    <source>
        <strain evidence="2">DSM 45634</strain>
    </source>
</reference>
<dbReference type="Proteomes" id="UP000035548">
    <property type="component" value="Chromosome"/>
</dbReference>
<dbReference type="KEGG" id="cut:CUTER_11140"/>
<accession>A0A0G3HFW7</accession>
<gene>
    <name evidence="1" type="ORF">CUTER_11140</name>
</gene>
<organism evidence="1 2">
    <name type="scientific">Corynebacterium uterequi</name>
    <dbReference type="NCBI Taxonomy" id="1072256"/>
    <lineage>
        <taxon>Bacteria</taxon>
        <taxon>Bacillati</taxon>
        <taxon>Actinomycetota</taxon>
        <taxon>Actinomycetes</taxon>
        <taxon>Mycobacteriales</taxon>
        <taxon>Corynebacteriaceae</taxon>
        <taxon>Corynebacterium</taxon>
    </lineage>
</organism>
<dbReference type="STRING" id="1072256.CUTER_11140"/>
<dbReference type="RefSeq" id="WP_047260443.1">
    <property type="nucleotide sequence ID" value="NZ_CP011546.1"/>
</dbReference>
<dbReference type="PATRIC" id="fig|1072256.5.peg.2193"/>
<evidence type="ECO:0000313" key="2">
    <source>
        <dbReference type="Proteomes" id="UP000035548"/>
    </source>
</evidence>
<name>A0A0G3HFW7_9CORY</name>
<protein>
    <recommendedName>
        <fullName evidence="3">GNAT family N-acetyltransferase</fullName>
    </recommendedName>
</protein>
<sequence>MASRLQPLIPETVSKAHPRALRSVFWEMEPELAAAVEASGEAAAEKRAWLEARFADYGTSGYLITFGDDAHAATRATVLFCDPEHARGTERMPTAPVSEDAQLISSLFIHPILSGVGVEQLLLEASVIDLTRRGFAAIEAFGLHRDIDRVSTSAEVVAALVHREDIGLIGVDDLEAVGFEIVAEHPVFPRLRLELPPSRALTHRWARRLIAAGC</sequence>
<proteinExistence type="predicted"/>
<dbReference type="OrthoDB" id="5242876at2"/>
<reference evidence="1 2" key="1">
    <citation type="journal article" date="2015" name="Genome Announc.">
        <title>Virulence Factor Genes Detected in the Complete Genome Sequence of Corynebacterium uterequi DSM 45634, Isolated from the Uterus of a Maiden Mare.</title>
        <authorList>
            <person name="Ruckert C."/>
            <person name="Kriete M."/>
            <person name="Jaenicke S."/>
            <person name="Winkler A."/>
            <person name="Tauch A."/>
        </authorList>
    </citation>
    <scope>NUCLEOTIDE SEQUENCE [LARGE SCALE GENOMIC DNA]</scope>
    <source>
        <strain evidence="1 2">DSM 45634</strain>
    </source>
</reference>
<keyword evidence="2" id="KW-1185">Reference proteome</keyword>
<dbReference type="EMBL" id="CP011546">
    <property type="protein sequence ID" value="AKK12189.1"/>
    <property type="molecule type" value="Genomic_DNA"/>
</dbReference>
<evidence type="ECO:0000313" key="1">
    <source>
        <dbReference type="EMBL" id="AKK12189.1"/>
    </source>
</evidence>
<evidence type="ECO:0008006" key="3">
    <source>
        <dbReference type="Google" id="ProtNLM"/>
    </source>
</evidence>